<dbReference type="PANTHER" id="PTHR11040">
    <property type="entry name" value="ZINC/IRON TRANSPORTER"/>
    <property type="match status" value="1"/>
</dbReference>
<comment type="subcellular location">
    <subcellularLocation>
        <location evidence="1">Membrane</location>
        <topology evidence="1">Multi-pass membrane protein</topology>
    </subcellularLocation>
</comment>
<feature type="transmembrane region" description="Helical" evidence="5">
    <location>
        <begin position="250"/>
        <end position="273"/>
    </location>
</feature>
<proteinExistence type="predicted"/>
<evidence type="ECO:0000256" key="1">
    <source>
        <dbReference type="ARBA" id="ARBA00004141"/>
    </source>
</evidence>
<feature type="transmembrane region" description="Helical" evidence="5">
    <location>
        <begin position="511"/>
        <end position="534"/>
    </location>
</feature>
<accession>A0A9P5LDJ7</accession>
<comment type="caution">
    <text evidence="7">The sequence shown here is derived from an EMBL/GenBank/DDBJ whole genome shotgun (WGS) entry which is preliminary data.</text>
</comment>
<feature type="transmembrane region" description="Helical" evidence="5">
    <location>
        <begin position="478"/>
        <end position="499"/>
    </location>
</feature>
<keyword evidence="2 5" id="KW-0812">Transmembrane</keyword>
<evidence type="ECO:0000313" key="8">
    <source>
        <dbReference type="Proteomes" id="UP000722485"/>
    </source>
</evidence>
<keyword evidence="6" id="KW-0732">Signal</keyword>
<dbReference type="InterPro" id="IPR003689">
    <property type="entry name" value="ZIP"/>
</dbReference>
<dbReference type="AlphaFoldDB" id="A0A9P5LDJ7"/>
<dbReference type="Pfam" id="PF02535">
    <property type="entry name" value="Zip"/>
    <property type="match status" value="2"/>
</dbReference>
<evidence type="ECO:0000256" key="4">
    <source>
        <dbReference type="ARBA" id="ARBA00023136"/>
    </source>
</evidence>
<evidence type="ECO:0000313" key="7">
    <source>
        <dbReference type="EMBL" id="KAF7545363.1"/>
    </source>
</evidence>
<evidence type="ECO:0000256" key="6">
    <source>
        <dbReference type="SAM" id="SignalP"/>
    </source>
</evidence>
<feature type="transmembrane region" description="Helical" evidence="5">
    <location>
        <begin position="546"/>
        <end position="568"/>
    </location>
</feature>
<feature type="transmembrane region" description="Helical" evidence="5">
    <location>
        <begin position="400"/>
        <end position="423"/>
    </location>
</feature>
<name>A0A9P5LDJ7_9HYPO</name>
<keyword evidence="8" id="KW-1185">Reference proteome</keyword>
<dbReference type="GO" id="GO:0005886">
    <property type="term" value="C:plasma membrane"/>
    <property type="evidence" value="ECO:0007669"/>
    <property type="project" value="TreeGrafter"/>
</dbReference>
<evidence type="ECO:0000256" key="2">
    <source>
        <dbReference type="ARBA" id="ARBA00022692"/>
    </source>
</evidence>
<dbReference type="GO" id="GO:0005385">
    <property type="term" value="F:zinc ion transmembrane transporter activity"/>
    <property type="evidence" value="ECO:0007669"/>
    <property type="project" value="TreeGrafter"/>
</dbReference>
<keyword evidence="4 5" id="KW-0472">Membrane</keyword>
<evidence type="ECO:0008006" key="9">
    <source>
        <dbReference type="Google" id="ProtNLM"/>
    </source>
</evidence>
<reference evidence="7" key="1">
    <citation type="submission" date="2020-03" db="EMBL/GenBank/DDBJ databases">
        <title>Draft Genome Sequence of Cylindrodendrum hubeiense.</title>
        <authorList>
            <person name="Buettner E."/>
            <person name="Kellner H."/>
        </authorList>
    </citation>
    <scope>NUCLEOTIDE SEQUENCE</scope>
    <source>
        <strain evidence="7">IHI 201604</strain>
    </source>
</reference>
<dbReference type="PANTHER" id="PTHR11040:SF44">
    <property type="entry name" value="PROTEIN ZNTC-RELATED"/>
    <property type="match status" value="1"/>
</dbReference>
<evidence type="ECO:0000256" key="5">
    <source>
        <dbReference type="SAM" id="Phobius"/>
    </source>
</evidence>
<feature type="transmembrane region" description="Helical" evidence="5">
    <location>
        <begin position="322"/>
        <end position="342"/>
    </location>
</feature>
<protein>
    <recommendedName>
        <fullName evidence="9">Zinc transporter</fullName>
    </recommendedName>
</protein>
<gene>
    <name evidence="7" type="ORF">G7Z17_g9236</name>
</gene>
<dbReference type="Proteomes" id="UP000722485">
    <property type="component" value="Unassembled WGS sequence"/>
</dbReference>
<sequence length="572" mass="60364">MGRTRHGYSGPAVMLVGALLFVGIVSASMNPMRRQETAAATTTASSSEDELSSLTDCHLHGTIQYCLADATEYQIVADATATADVPSSYTDCHAHGTETWCMSPSGGEVEVVDADATVTADTAAATASATGTSASLTITAVTDCHLESSSVLCTADSTEYYVQTTITVTSDVPAEFTGCHSHDTETYCFAEDGGEASIIAVEDIESGESDVDEEHCHFHAGVEHCTGGDSDESTATCERTDRDYNVKIRIGMLFVVLVASSIGVFGPILMSTFTPVKSNLFLIVLKQFGTGVVISTAFVHLFTHATMMFTNECLGELEYEGVTAAIVMAGLFISFLIEYIVMRAIRWQAAKKSKSDESNSSPNIIASAEMANITIMEAGIIFHSLRMSLLSSLNNPTNKLVIGITLVVAGDSFFVTLAIVIIFHQLFEGIALGTRIASLGHGITFADANHSHMHSHDAPAGPPVDRSQPSTVSLAKKLLLASGFALVTPIGMAIGIGVLDVFNGSDPQTLIAIGTLDALSAGILVWVGLVEMWAHDWMLGGELTNANALTTTLAMFGLLAGMVLMSVLGKWA</sequence>
<evidence type="ECO:0000256" key="3">
    <source>
        <dbReference type="ARBA" id="ARBA00022989"/>
    </source>
</evidence>
<feature type="chain" id="PRO_5040190941" description="Zinc transporter" evidence="6">
    <location>
        <begin position="28"/>
        <end position="572"/>
    </location>
</feature>
<organism evidence="7 8">
    <name type="scientific">Cylindrodendrum hubeiense</name>
    <dbReference type="NCBI Taxonomy" id="595255"/>
    <lineage>
        <taxon>Eukaryota</taxon>
        <taxon>Fungi</taxon>
        <taxon>Dikarya</taxon>
        <taxon>Ascomycota</taxon>
        <taxon>Pezizomycotina</taxon>
        <taxon>Sordariomycetes</taxon>
        <taxon>Hypocreomycetidae</taxon>
        <taxon>Hypocreales</taxon>
        <taxon>Nectriaceae</taxon>
        <taxon>Cylindrodendrum</taxon>
    </lineage>
</organism>
<dbReference type="OrthoDB" id="448280at2759"/>
<feature type="transmembrane region" description="Helical" evidence="5">
    <location>
        <begin position="280"/>
        <end position="302"/>
    </location>
</feature>
<keyword evidence="3 5" id="KW-1133">Transmembrane helix</keyword>
<dbReference type="EMBL" id="JAANBB010000257">
    <property type="protein sequence ID" value="KAF7545363.1"/>
    <property type="molecule type" value="Genomic_DNA"/>
</dbReference>
<feature type="signal peptide" evidence="6">
    <location>
        <begin position="1"/>
        <end position="27"/>
    </location>
</feature>